<dbReference type="RefSeq" id="WP_103465875.1">
    <property type="nucleotide sequence ID" value="NZ_PPXC01000008.1"/>
</dbReference>
<dbReference type="PANTHER" id="PTHR43135:SF3">
    <property type="entry name" value="ALPHA-D-RIBOSE 1-METHYLPHOSPHONATE 5-TRIPHOSPHATE DIPHOSPHATASE"/>
    <property type="match status" value="1"/>
</dbReference>
<dbReference type="NCBIfam" id="NF011984">
    <property type="entry name" value="PRK15446.1-5"/>
    <property type="match status" value="1"/>
</dbReference>
<dbReference type="Gene3D" id="3.20.20.140">
    <property type="entry name" value="Metal-dependent hydrolases"/>
    <property type="match status" value="2"/>
</dbReference>
<feature type="domain" description="Amidohydrolase 3" evidence="1">
    <location>
        <begin position="172"/>
        <end position="391"/>
    </location>
</feature>
<name>A0A2S3ZV85_ARTGL</name>
<evidence type="ECO:0000313" key="2">
    <source>
        <dbReference type="EMBL" id="POH73130.1"/>
    </source>
</evidence>
<dbReference type="GO" id="GO:0016810">
    <property type="term" value="F:hydrolase activity, acting on carbon-nitrogen (but not peptide) bonds"/>
    <property type="evidence" value="ECO:0007669"/>
    <property type="project" value="InterPro"/>
</dbReference>
<accession>A0A2S3ZV85</accession>
<dbReference type="InterPro" id="IPR051781">
    <property type="entry name" value="Metallo-dep_Hydrolase"/>
</dbReference>
<dbReference type="Pfam" id="PF07969">
    <property type="entry name" value="Amidohydro_3"/>
    <property type="match status" value="1"/>
</dbReference>
<dbReference type="Proteomes" id="UP000237061">
    <property type="component" value="Unassembled WGS sequence"/>
</dbReference>
<reference evidence="2 3" key="1">
    <citation type="submission" date="2018-01" db="EMBL/GenBank/DDBJ databases">
        <title>Arthrobacter sp. nov., from glaciers in China.</title>
        <authorList>
            <person name="Liu Q."/>
            <person name="Xin Y.-H."/>
        </authorList>
    </citation>
    <scope>NUCLEOTIDE SEQUENCE [LARGE SCALE GENOMIC DNA]</scope>
    <source>
        <strain evidence="2 3">HLT2-12-2</strain>
    </source>
</reference>
<dbReference type="AlphaFoldDB" id="A0A2S3ZV85"/>
<dbReference type="PANTHER" id="PTHR43135">
    <property type="entry name" value="ALPHA-D-RIBOSE 1-METHYLPHOSPHONATE 5-TRIPHOSPHATE DIPHOSPHATASE"/>
    <property type="match status" value="1"/>
</dbReference>
<proteinExistence type="predicted"/>
<comment type="caution">
    <text evidence="2">The sequence shown here is derived from an EMBL/GenBank/DDBJ whole genome shotgun (WGS) entry which is preliminary data.</text>
</comment>
<protein>
    <submittedName>
        <fullName evidence="2">Phosphonate metabolism protein PhnM</fullName>
    </submittedName>
</protein>
<dbReference type="NCBIfam" id="TIGR02318">
    <property type="entry name" value="phosphono_phnM"/>
    <property type="match status" value="1"/>
</dbReference>
<dbReference type="InterPro" id="IPR011059">
    <property type="entry name" value="Metal-dep_hydrolase_composite"/>
</dbReference>
<dbReference type="InterPro" id="IPR012696">
    <property type="entry name" value="PhnM"/>
</dbReference>
<sequence>MPLVLHNARIVLENEVIHGSVHIENGMIAEVSHDPQFSLDGVPGEDMGADYLLPGLVELHTDQVESHYQPRPKRFWDPIQAVIAHDAQMAASGMTTVLDAMRIGSGPGENLISGNARTLVNAVINAAEAGLLRADHYVHLRCEVATPDVVDVFDEVGGHERVRMVSLMDHTPGQRQYADMEAFRTYMVGKHNMTEMQFGEHVSEMRHLSATFSENNRRRMVGRAHDRGITIAAHDDATQAHIDESTAAGVRISEFPTTILAAHAARAAGQLIVMGAPNIVRGGSHSGNVAASDLLRLGLLDILSSDYVPSSPLHAVFLLFSRGDITLPQGAALVSGNPARAAGLEDRGVIAPGKRADVVRVQTYEGTATAQHPLGSSLPIVRGVWCEGKRVA</sequence>
<dbReference type="SUPFAM" id="SSF51338">
    <property type="entry name" value="Composite domain of metallo-dependent hydrolases"/>
    <property type="match status" value="1"/>
</dbReference>
<dbReference type="InterPro" id="IPR013108">
    <property type="entry name" value="Amidohydro_3"/>
</dbReference>
<organism evidence="2 3">
    <name type="scientific">Arthrobacter glacialis</name>
    <dbReference type="NCBI Taxonomy" id="1664"/>
    <lineage>
        <taxon>Bacteria</taxon>
        <taxon>Bacillati</taxon>
        <taxon>Actinomycetota</taxon>
        <taxon>Actinomycetes</taxon>
        <taxon>Micrococcales</taxon>
        <taxon>Micrococcaceae</taxon>
        <taxon>Arthrobacter</taxon>
    </lineage>
</organism>
<dbReference type="InterPro" id="IPR032466">
    <property type="entry name" value="Metal_Hydrolase"/>
</dbReference>
<dbReference type="EMBL" id="PPXC01000008">
    <property type="protein sequence ID" value="POH73130.1"/>
    <property type="molecule type" value="Genomic_DNA"/>
</dbReference>
<dbReference type="NCBIfam" id="NF011987">
    <property type="entry name" value="PRK15446.2-3"/>
    <property type="match status" value="1"/>
</dbReference>
<evidence type="ECO:0000259" key="1">
    <source>
        <dbReference type="Pfam" id="PF07969"/>
    </source>
</evidence>
<dbReference type="GO" id="GO:0019700">
    <property type="term" value="P:organic phosphonate catabolic process"/>
    <property type="evidence" value="ECO:0007669"/>
    <property type="project" value="InterPro"/>
</dbReference>
<dbReference type="SUPFAM" id="SSF51556">
    <property type="entry name" value="Metallo-dependent hydrolases"/>
    <property type="match status" value="1"/>
</dbReference>
<dbReference type="NCBIfam" id="NF011981">
    <property type="entry name" value="PRK15446.1-2"/>
    <property type="match status" value="1"/>
</dbReference>
<gene>
    <name evidence="2" type="ORF">CVS27_11390</name>
</gene>
<dbReference type="PIRSF" id="PIRSF038971">
    <property type="entry name" value="PhnM"/>
    <property type="match status" value="1"/>
</dbReference>
<dbReference type="NCBIfam" id="NF011983">
    <property type="entry name" value="PRK15446.1-4"/>
    <property type="match status" value="1"/>
</dbReference>
<keyword evidence="3" id="KW-1185">Reference proteome</keyword>
<dbReference type="NCBIfam" id="NF011990">
    <property type="entry name" value="PRK15446.2-6"/>
    <property type="match status" value="1"/>
</dbReference>
<evidence type="ECO:0000313" key="3">
    <source>
        <dbReference type="Proteomes" id="UP000237061"/>
    </source>
</evidence>